<keyword evidence="6" id="KW-1185">Reference proteome</keyword>
<name>A0ABR3XBN9_9EURO</name>
<dbReference type="InterPro" id="IPR000719">
    <property type="entry name" value="Prot_kinase_dom"/>
</dbReference>
<keyword evidence="1" id="KW-0418">Kinase</keyword>
<dbReference type="Pfam" id="PF00069">
    <property type="entry name" value="Pkinase"/>
    <property type="match status" value="1"/>
</dbReference>
<dbReference type="InterPro" id="IPR050117">
    <property type="entry name" value="MAPK"/>
</dbReference>
<keyword evidence="2" id="KW-0547">Nucleotide-binding</keyword>
<dbReference type="Proteomes" id="UP001583193">
    <property type="component" value="Unassembled WGS sequence"/>
</dbReference>
<evidence type="ECO:0000256" key="3">
    <source>
        <dbReference type="ARBA" id="ARBA00022840"/>
    </source>
</evidence>
<proteinExistence type="predicted"/>
<evidence type="ECO:0000256" key="1">
    <source>
        <dbReference type="ARBA" id="ARBA00022527"/>
    </source>
</evidence>
<dbReference type="SUPFAM" id="SSF56112">
    <property type="entry name" value="Protein kinase-like (PK-like)"/>
    <property type="match status" value="1"/>
</dbReference>
<dbReference type="PANTHER" id="PTHR24055">
    <property type="entry name" value="MITOGEN-ACTIVATED PROTEIN KINASE"/>
    <property type="match status" value="1"/>
</dbReference>
<organism evidence="5 6">
    <name type="scientific">Paecilomyces lecythidis</name>
    <dbReference type="NCBI Taxonomy" id="3004212"/>
    <lineage>
        <taxon>Eukaryota</taxon>
        <taxon>Fungi</taxon>
        <taxon>Dikarya</taxon>
        <taxon>Ascomycota</taxon>
        <taxon>Pezizomycotina</taxon>
        <taxon>Eurotiomycetes</taxon>
        <taxon>Eurotiomycetidae</taxon>
        <taxon>Eurotiales</taxon>
        <taxon>Thermoascaceae</taxon>
        <taxon>Paecilomyces</taxon>
    </lineage>
</organism>
<dbReference type="PROSITE" id="PS50011">
    <property type="entry name" value="PROTEIN_KINASE_DOM"/>
    <property type="match status" value="1"/>
</dbReference>
<keyword evidence="1" id="KW-0808">Transferase</keyword>
<evidence type="ECO:0000259" key="4">
    <source>
        <dbReference type="PROSITE" id="PS50011"/>
    </source>
</evidence>
<keyword evidence="1" id="KW-0723">Serine/threonine-protein kinase</keyword>
<sequence>MSLRDMKVVFRPNGFDEEFVKGAIIELLKALDYLHSCASVVHTGTYDNDVFRRLEETELESPVARKLLSPTRTIYLSRAMRPKGGPMLLCDFGEARIGPGPHTGHIMPLQYRAPEILLHVEWSYPVDIWSVGLTAWDLLEPKNLFTTQDENSDICDAAHLAQLIAALGPPPPEFLAKNPERNAEFWDDKGEWLGLAPIPESRTFESLESRLKDKSGFLQFVRRTLTWMPEQRATARELLKDPWLTDEHS</sequence>
<evidence type="ECO:0000313" key="5">
    <source>
        <dbReference type="EMBL" id="KAL1873370.1"/>
    </source>
</evidence>
<dbReference type="EMBL" id="JAVDPF010000022">
    <property type="protein sequence ID" value="KAL1873370.1"/>
    <property type="molecule type" value="Genomic_DNA"/>
</dbReference>
<reference evidence="5 6" key="1">
    <citation type="journal article" date="2024" name="IMA Fungus">
        <title>IMA Genome - F19 : A genome assembly and annotation guide to empower mycologists, including annotated draft genome sequences of Ceratocystis pirilliformis, Diaporthe australafricana, Fusarium ophioides, Paecilomyces lecythidis, and Sporothrix stenoceras.</title>
        <authorList>
            <person name="Aylward J."/>
            <person name="Wilson A.M."/>
            <person name="Visagie C.M."/>
            <person name="Spraker J."/>
            <person name="Barnes I."/>
            <person name="Buitendag C."/>
            <person name="Ceriani C."/>
            <person name="Del Mar Angel L."/>
            <person name="du Plessis D."/>
            <person name="Fuchs T."/>
            <person name="Gasser K."/>
            <person name="Kramer D."/>
            <person name="Li W."/>
            <person name="Munsamy K."/>
            <person name="Piso A."/>
            <person name="Price J.L."/>
            <person name="Sonnekus B."/>
            <person name="Thomas C."/>
            <person name="van der Nest A."/>
            <person name="van Dijk A."/>
            <person name="van Heerden A."/>
            <person name="van Vuuren N."/>
            <person name="Yilmaz N."/>
            <person name="Duong T.A."/>
            <person name="van der Merwe N.A."/>
            <person name="Wingfield M.J."/>
            <person name="Wingfield B.D."/>
        </authorList>
    </citation>
    <scope>NUCLEOTIDE SEQUENCE [LARGE SCALE GENOMIC DNA]</scope>
    <source>
        <strain evidence="5 6">CMW 18167</strain>
    </source>
</reference>
<evidence type="ECO:0000313" key="6">
    <source>
        <dbReference type="Proteomes" id="UP001583193"/>
    </source>
</evidence>
<dbReference type="InterPro" id="IPR011009">
    <property type="entry name" value="Kinase-like_dom_sf"/>
</dbReference>
<feature type="domain" description="Protein kinase" evidence="4">
    <location>
        <begin position="1"/>
        <end position="244"/>
    </location>
</feature>
<evidence type="ECO:0000256" key="2">
    <source>
        <dbReference type="ARBA" id="ARBA00022741"/>
    </source>
</evidence>
<gene>
    <name evidence="5" type="ORF">Plec18167_006421</name>
</gene>
<keyword evidence="3" id="KW-0067">ATP-binding</keyword>
<dbReference type="SMART" id="SM00220">
    <property type="entry name" value="S_TKc"/>
    <property type="match status" value="1"/>
</dbReference>
<dbReference type="Gene3D" id="1.10.510.10">
    <property type="entry name" value="Transferase(Phosphotransferase) domain 1"/>
    <property type="match status" value="1"/>
</dbReference>
<protein>
    <recommendedName>
        <fullName evidence="4">Protein kinase domain-containing protein</fullName>
    </recommendedName>
</protein>
<comment type="caution">
    <text evidence="5">The sequence shown here is derived from an EMBL/GenBank/DDBJ whole genome shotgun (WGS) entry which is preliminary data.</text>
</comment>
<accession>A0ABR3XBN9</accession>